<dbReference type="EMBL" id="JASCZI010152604">
    <property type="protein sequence ID" value="MED6176405.1"/>
    <property type="molecule type" value="Genomic_DNA"/>
</dbReference>
<sequence length="138" mass="14364">MLLSSVTLPHGHEETDPKVAQLGGEAKTRLVVGGGSRAKCRKTLVAETVVGIAPSGCSDPTLLSSVTLPQGHEETDSKVAQLGGEATTRLVVGGGSRAMCRRCSVREPSFRSGVLSLSIKVQNKNLSKLGGEAKTRLL</sequence>
<gene>
    <name evidence="1" type="ORF">PIB30_087896</name>
</gene>
<comment type="caution">
    <text evidence="1">The sequence shown here is derived from an EMBL/GenBank/DDBJ whole genome shotgun (WGS) entry which is preliminary data.</text>
</comment>
<feature type="non-terminal residue" evidence="1">
    <location>
        <position position="138"/>
    </location>
</feature>
<evidence type="ECO:0000313" key="1">
    <source>
        <dbReference type="EMBL" id="MED6176405.1"/>
    </source>
</evidence>
<keyword evidence="2" id="KW-1185">Reference proteome</keyword>
<name>A0ABU6VVI3_9FABA</name>
<reference evidence="1 2" key="1">
    <citation type="journal article" date="2023" name="Plants (Basel)">
        <title>Bridging the Gap: Combining Genomics and Transcriptomics Approaches to Understand Stylosanthes scabra, an Orphan Legume from the Brazilian Caatinga.</title>
        <authorList>
            <person name="Ferreira-Neto J.R.C."/>
            <person name="da Silva M.D."/>
            <person name="Binneck E."/>
            <person name="de Melo N.F."/>
            <person name="da Silva R.H."/>
            <person name="de Melo A.L.T.M."/>
            <person name="Pandolfi V."/>
            <person name="Bustamante F.O."/>
            <person name="Brasileiro-Vidal A.C."/>
            <person name="Benko-Iseppon A.M."/>
        </authorList>
    </citation>
    <scope>NUCLEOTIDE SEQUENCE [LARGE SCALE GENOMIC DNA]</scope>
    <source>
        <tissue evidence="1">Leaves</tissue>
    </source>
</reference>
<dbReference type="Proteomes" id="UP001341840">
    <property type="component" value="Unassembled WGS sequence"/>
</dbReference>
<organism evidence="1 2">
    <name type="scientific">Stylosanthes scabra</name>
    <dbReference type="NCBI Taxonomy" id="79078"/>
    <lineage>
        <taxon>Eukaryota</taxon>
        <taxon>Viridiplantae</taxon>
        <taxon>Streptophyta</taxon>
        <taxon>Embryophyta</taxon>
        <taxon>Tracheophyta</taxon>
        <taxon>Spermatophyta</taxon>
        <taxon>Magnoliopsida</taxon>
        <taxon>eudicotyledons</taxon>
        <taxon>Gunneridae</taxon>
        <taxon>Pentapetalae</taxon>
        <taxon>rosids</taxon>
        <taxon>fabids</taxon>
        <taxon>Fabales</taxon>
        <taxon>Fabaceae</taxon>
        <taxon>Papilionoideae</taxon>
        <taxon>50 kb inversion clade</taxon>
        <taxon>dalbergioids sensu lato</taxon>
        <taxon>Dalbergieae</taxon>
        <taxon>Pterocarpus clade</taxon>
        <taxon>Stylosanthes</taxon>
    </lineage>
</organism>
<protein>
    <submittedName>
        <fullName evidence="1">Uncharacterized protein</fullName>
    </submittedName>
</protein>
<evidence type="ECO:0000313" key="2">
    <source>
        <dbReference type="Proteomes" id="UP001341840"/>
    </source>
</evidence>
<proteinExistence type="predicted"/>
<accession>A0ABU6VVI3</accession>